<reference evidence="2 3" key="1">
    <citation type="submission" date="2016-02" db="EMBL/GenBank/DDBJ databases">
        <authorList>
            <person name="Wen L."/>
            <person name="He K."/>
            <person name="Yang H."/>
        </authorList>
    </citation>
    <scope>NUCLEOTIDE SEQUENCE [LARGE SCALE GENOMIC DNA]</scope>
    <source>
        <strain evidence="2 3">KLE1704</strain>
    </source>
</reference>
<dbReference type="Pfam" id="PF00196">
    <property type="entry name" value="GerE"/>
    <property type="match status" value="1"/>
</dbReference>
<dbReference type="SMART" id="SM00421">
    <property type="entry name" value="HTH_LUXR"/>
    <property type="match status" value="1"/>
</dbReference>
<evidence type="ECO:0000259" key="1">
    <source>
        <dbReference type="PROSITE" id="PS50043"/>
    </source>
</evidence>
<dbReference type="InterPro" id="IPR036388">
    <property type="entry name" value="WH-like_DNA-bd_sf"/>
</dbReference>
<comment type="caution">
    <text evidence="2">The sequence shown here is derived from an EMBL/GenBank/DDBJ whole genome shotgun (WGS) entry which is preliminary data.</text>
</comment>
<evidence type="ECO:0000313" key="3">
    <source>
        <dbReference type="Proteomes" id="UP000070319"/>
    </source>
</evidence>
<name>A0A139KMY1_9BACE</name>
<dbReference type="GO" id="GO:0006355">
    <property type="term" value="P:regulation of DNA-templated transcription"/>
    <property type="evidence" value="ECO:0007669"/>
    <property type="project" value="InterPro"/>
</dbReference>
<gene>
    <name evidence="2" type="ORF">HMPREF2531_05324</name>
</gene>
<dbReference type="InterPro" id="IPR016032">
    <property type="entry name" value="Sig_transdc_resp-reg_C-effctor"/>
</dbReference>
<feature type="domain" description="HTH luxR-type" evidence="1">
    <location>
        <begin position="119"/>
        <end position="184"/>
    </location>
</feature>
<protein>
    <submittedName>
        <fullName evidence="2">Transcriptional regulator, LuxR family</fullName>
    </submittedName>
</protein>
<proteinExistence type="predicted"/>
<accession>A0A139KMY1</accession>
<sequence>MYKLQNIEFYNTPDGDVMIKEVNGAAHPLKEENREFISSMLTIISDRYPKAYAALMELYSKRTMNKTFFEYSVVHRFCRCNFGEYDQFSHDIDSNGHFIFEEVKCPLRGECQLEGVVCKPEIDTSLTDREMEVYRLIVANIRIEDIAAKLSLSKFTIIRHRENIKARLGLHDIPEMITYWHVHHLK</sequence>
<organism evidence="2">
    <name type="scientific">Bacteroides intestinalis</name>
    <dbReference type="NCBI Taxonomy" id="329854"/>
    <lineage>
        <taxon>Bacteria</taxon>
        <taxon>Pseudomonadati</taxon>
        <taxon>Bacteroidota</taxon>
        <taxon>Bacteroidia</taxon>
        <taxon>Bacteroidales</taxon>
        <taxon>Bacteroidaceae</taxon>
        <taxon>Bacteroides</taxon>
    </lineage>
</organism>
<dbReference type="AlphaFoldDB" id="A0A139KMY1"/>
<dbReference type="PATRIC" id="fig|329854.7.peg.5396"/>
<dbReference type="PROSITE" id="PS50043">
    <property type="entry name" value="HTH_LUXR_2"/>
    <property type="match status" value="1"/>
</dbReference>
<dbReference type="Proteomes" id="UP000070319">
    <property type="component" value="Unassembled WGS sequence"/>
</dbReference>
<dbReference type="CDD" id="cd06170">
    <property type="entry name" value="LuxR_C_like"/>
    <property type="match status" value="1"/>
</dbReference>
<dbReference type="PRINTS" id="PR00038">
    <property type="entry name" value="HTHLUXR"/>
</dbReference>
<dbReference type="EMBL" id="LTDF01000178">
    <property type="protein sequence ID" value="KXT40548.1"/>
    <property type="molecule type" value="Genomic_DNA"/>
</dbReference>
<dbReference type="InterPro" id="IPR000792">
    <property type="entry name" value="Tscrpt_reg_LuxR_C"/>
</dbReference>
<dbReference type="Gene3D" id="1.10.10.10">
    <property type="entry name" value="Winged helix-like DNA-binding domain superfamily/Winged helix DNA-binding domain"/>
    <property type="match status" value="1"/>
</dbReference>
<evidence type="ECO:0000313" key="2">
    <source>
        <dbReference type="EMBL" id="KXT40548.1"/>
    </source>
</evidence>
<dbReference type="RefSeq" id="WP_061438351.1">
    <property type="nucleotide sequence ID" value="NZ_KQ968742.1"/>
</dbReference>
<dbReference type="GO" id="GO:0003677">
    <property type="term" value="F:DNA binding"/>
    <property type="evidence" value="ECO:0007669"/>
    <property type="project" value="InterPro"/>
</dbReference>
<dbReference type="SUPFAM" id="SSF46894">
    <property type="entry name" value="C-terminal effector domain of the bipartite response regulators"/>
    <property type="match status" value="1"/>
</dbReference>